<dbReference type="SUPFAM" id="SSF53756">
    <property type="entry name" value="UDP-Glycosyltransferase/glycogen phosphorylase"/>
    <property type="match status" value="1"/>
</dbReference>
<gene>
    <name evidence="4" type="ORF">D7V32_07010</name>
</gene>
<evidence type="ECO:0000259" key="3">
    <source>
        <dbReference type="Pfam" id="PF00534"/>
    </source>
</evidence>
<dbReference type="Pfam" id="PF00534">
    <property type="entry name" value="Glycos_transf_1"/>
    <property type="match status" value="1"/>
</dbReference>
<feature type="domain" description="Glycosyl transferase family 1" evidence="3">
    <location>
        <begin position="202"/>
        <end position="346"/>
    </location>
</feature>
<comment type="caution">
    <text evidence="4">The sequence shown here is derived from an EMBL/GenBank/DDBJ whole genome shotgun (WGS) entry which is preliminary data.</text>
</comment>
<dbReference type="AlphaFoldDB" id="A0A3A8EEG9"/>
<dbReference type="OrthoDB" id="9787293at2"/>
<dbReference type="RefSeq" id="WP_120402176.1">
    <property type="nucleotide sequence ID" value="NZ_RAXV01000012.1"/>
</dbReference>
<organism evidence="4 5">
    <name type="scientific">Acinetobacter tianfuensis</name>
    <dbReference type="NCBI Taxonomy" id="2419603"/>
    <lineage>
        <taxon>Bacteria</taxon>
        <taxon>Pseudomonadati</taxon>
        <taxon>Pseudomonadota</taxon>
        <taxon>Gammaproteobacteria</taxon>
        <taxon>Moraxellales</taxon>
        <taxon>Moraxellaceae</taxon>
        <taxon>Acinetobacter</taxon>
    </lineage>
</organism>
<keyword evidence="5" id="KW-1185">Reference proteome</keyword>
<evidence type="ECO:0000313" key="5">
    <source>
        <dbReference type="Proteomes" id="UP000282388"/>
    </source>
</evidence>
<dbReference type="Proteomes" id="UP000282388">
    <property type="component" value="Unassembled WGS sequence"/>
</dbReference>
<name>A0A3A8EEG9_9GAMM</name>
<reference evidence="4 5" key="1">
    <citation type="submission" date="2018-09" db="EMBL/GenBank/DDBJ databases">
        <title>The draft genome of Acinetobacter spp. strains.</title>
        <authorList>
            <person name="Qin J."/>
            <person name="Feng Y."/>
            <person name="Zong Z."/>
        </authorList>
    </citation>
    <scope>NUCLEOTIDE SEQUENCE [LARGE SCALE GENOMIC DNA]</scope>
    <source>
        <strain evidence="4 5">WCHAc060012</strain>
    </source>
</reference>
<sequence length="375" mass="42372">MTSTVCIVSANQLKTENAAKNRILSFIHVLIERGYVVNLVSMDDDSYQLLDHPNFSHHKIPYINTKISSFMKRALLEMKIASNAIHKANELQCDVNLITIPSMFLLHLSSSLNVKSTKVLDIRDLSWEYLSDKSLVQRIAKLIFRQSALINIKKFNIVSVTNDHEFDYVKKIIPEHKLVKVPNGVSLDLFNQLSQISCQKEGAPFTVTYVGNVGLAQDLSTFVETSKLLPNVTFNIVGDGTDLERVKSFIDPQQNNLHLLGRKQFTEILEIYQSSSVLYAQLTPDFSGAMPSKLYEYLATGKYVVYGGQNVAIQTLKNFEHFSAIDPCNVEALKNEILAIIEKNKFNSLSDSNRAKIKVEYLRDTTVSKLMNMLK</sequence>
<dbReference type="GO" id="GO:1901135">
    <property type="term" value="P:carbohydrate derivative metabolic process"/>
    <property type="evidence" value="ECO:0007669"/>
    <property type="project" value="UniProtKB-ARBA"/>
</dbReference>
<dbReference type="PANTHER" id="PTHR12526:SF629">
    <property type="entry name" value="TEICHURONIC ACID BIOSYNTHESIS GLYCOSYLTRANSFERASE TUAH-RELATED"/>
    <property type="match status" value="1"/>
</dbReference>
<protein>
    <submittedName>
        <fullName evidence="4">Glycosyltransferase</fullName>
    </submittedName>
</protein>
<proteinExistence type="predicted"/>
<accession>A0A3A8EEG9</accession>
<evidence type="ECO:0000313" key="4">
    <source>
        <dbReference type="EMBL" id="RKG31906.1"/>
    </source>
</evidence>
<keyword evidence="1" id="KW-0328">Glycosyltransferase</keyword>
<evidence type="ECO:0000256" key="2">
    <source>
        <dbReference type="ARBA" id="ARBA00022679"/>
    </source>
</evidence>
<evidence type="ECO:0000256" key="1">
    <source>
        <dbReference type="ARBA" id="ARBA00022676"/>
    </source>
</evidence>
<dbReference type="EMBL" id="RAXV01000012">
    <property type="protein sequence ID" value="RKG31906.1"/>
    <property type="molecule type" value="Genomic_DNA"/>
</dbReference>
<dbReference type="PANTHER" id="PTHR12526">
    <property type="entry name" value="GLYCOSYLTRANSFERASE"/>
    <property type="match status" value="1"/>
</dbReference>
<dbReference type="Gene3D" id="3.40.50.2000">
    <property type="entry name" value="Glycogen Phosphorylase B"/>
    <property type="match status" value="2"/>
</dbReference>
<keyword evidence="2 4" id="KW-0808">Transferase</keyword>
<dbReference type="InterPro" id="IPR001296">
    <property type="entry name" value="Glyco_trans_1"/>
</dbReference>
<dbReference type="GO" id="GO:0016757">
    <property type="term" value="F:glycosyltransferase activity"/>
    <property type="evidence" value="ECO:0007669"/>
    <property type="project" value="UniProtKB-KW"/>
</dbReference>